<feature type="domain" description="N-acetyltransferase" evidence="3">
    <location>
        <begin position="1"/>
        <end position="167"/>
    </location>
</feature>
<evidence type="ECO:0000259" key="3">
    <source>
        <dbReference type="PROSITE" id="PS51186"/>
    </source>
</evidence>
<protein>
    <submittedName>
        <fullName evidence="4">Acetyltransferase (GNAT) family protein</fullName>
    </submittedName>
</protein>
<dbReference type="InterPro" id="IPR050832">
    <property type="entry name" value="Bact_Acetyltransf"/>
</dbReference>
<dbReference type="Gene3D" id="3.40.630.30">
    <property type="match status" value="1"/>
</dbReference>
<dbReference type="PANTHER" id="PTHR43877:SF2">
    <property type="entry name" value="AMINOALKYLPHOSPHONATE N-ACETYLTRANSFERASE-RELATED"/>
    <property type="match status" value="1"/>
</dbReference>
<keyword evidence="2" id="KW-0012">Acyltransferase</keyword>
<accession>A0A5S5BUU2</accession>
<comment type="caution">
    <text evidence="4">The sequence shown here is derived from an EMBL/GenBank/DDBJ whole genome shotgun (WGS) entry which is preliminary data.</text>
</comment>
<name>A0A5S5BUU2_9BACL</name>
<dbReference type="Proteomes" id="UP000323257">
    <property type="component" value="Unassembled WGS sequence"/>
</dbReference>
<dbReference type="InterPro" id="IPR000182">
    <property type="entry name" value="GNAT_dom"/>
</dbReference>
<dbReference type="GO" id="GO:0016747">
    <property type="term" value="F:acyltransferase activity, transferring groups other than amino-acyl groups"/>
    <property type="evidence" value="ECO:0007669"/>
    <property type="project" value="InterPro"/>
</dbReference>
<evidence type="ECO:0000256" key="2">
    <source>
        <dbReference type="ARBA" id="ARBA00023315"/>
    </source>
</evidence>
<organism evidence="4 5">
    <name type="scientific">Paenibacillus methanolicus</name>
    <dbReference type="NCBI Taxonomy" id="582686"/>
    <lineage>
        <taxon>Bacteria</taxon>
        <taxon>Bacillati</taxon>
        <taxon>Bacillota</taxon>
        <taxon>Bacilli</taxon>
        <taxon>Bacillales</taxon>
        <taxon>Paenibacillaceae</taxon>
        <taxon>Paenibacillus</taxon>
    </lineage>
</organism>
<keyword evidence="5" id="KW-1185">Reference proteome</keyword>
<dbReference type="Pfam" id="PF00583">
    <property type="entry name" value="Acetyltransf_1"/>
    <property type="match status" value="1"/>
</dbReference>
<keyword evidence="1 4" id="KW-0808">Transferase</keyword>
<dbReference type="OrthoDB" id="9799092at2"/>
<dbReference type="RefSeq" id="WP_148932446.1">
    <property type="nucleotide sequence ID" value="NZ_VNHS01000012.1"/>
</dbReference>
<dbReference type="PROSITE" id="PS51186">
    <property type="entry name" value="GNAT"/>
    <property type="match status" value="1"/>
</dbReference>
<dbReference type="AlphaFoldDB" id="A0A5S5BUU2"/>
<reference evidence="4 5" key="1">
    <citation type="submission" date="2019-07" db="EMBL/GenBank/DDBJ databases">
        <title>Genomic Encyclopedia of Type Strains, Phase III (KMG-III): the genomes of soil and plant-associated and newly described type strains.</title>
        <authorList>
            <person name="Whitman W."/>
        </authorList>
    </citation>
    <scope>NUCLEOTIDE SEQUENCE [LARGE SCALE GENOMIC DNA]</scope>
    <source>
        <strain evidence="4 5">BL24</strain>
    </source>
</reference>
<proteinExistence type="predicted"/>
<dbReference type="EMBL" id="VNHS01000012">
    <property type="protein sequence ID" value="TYP70086.1"/>
    <property type="molecule type" value="Genomic_DNA"/>
</dbReference>
<sequence>MMIRVLTSDDAERYRALRLRALREHPEAFLSTYEAELDRPIEMTRSKLAPEAGKFTLGAMDEHGELAGVATLVRETNPKVAHKANVYAVYVAPEARGQRVGMSLMQALIAEARACDGVEQLHLTVMASNEAAVRLYTAAGFAVYGTEPRAMRIGGTYFDDHHMVFFL</sequence>
<dbReference type="SUPFAM" id="SSF55729">
    <property type="entry name" value="Acyl-CoA N-acyltransferases (Nat)"/>
    <property type="match status" value="1"/>
</dbReference>
<gene>
    <name evidence="4" type="ORF">BCM02_11264</name>
</gene>
<evidence type="ECO:0000313" key="4">
    <source>
        <dbReference type="EMBL" id="TYP70086.1"/>
    </source>
</evidence>
<evidence type="ECO:0000313" key="5">
    <source>
        <dbReference type="Proteomes" id="UP000323257"/>
    </source>
</evidence>
<evidence type="ECO:0000256" key="1">
    <source>
        <dbReference type="ARBA" id="ARBA00022679"/>
    </source>
</evidence>
<dbReference type="InterPro" id="IPR016181">
    <property type="entry name" value="Acyl_CoA_acyltransferase"/>
</dbReference>
<dbReference type="PANTHER" id="PTHR43877">
    <property type="entry name" value="AMINOALKYLPHOSPHONATE N-ACETYLTRANSFERASE-RELATED-RELATED"/>
    <property type="match status" value="1"/>
</dbReference>
<dbReference type="CDD" id="cd04301">
    <property type="entry name" value="NAT_SF"/>
    <property type="match status" value="1"/>
</dbReference>